<dbReference type="OrthoDB" id="6881807at2"/>
<reference evidence="1" key="1">
    <citation type="submission" date="2018-11" db="EMBL/GenBank/DDBJ databases">
        <authorList>
            <consortium name="Genoscope - CEA"/>
            <person name="William W."/>
        </authorList>
    </citation>
    <scope>NUCLEOTIDE SEQUENCE [LARGE SCALE GENOMIC DNA]</scope>
    <source>
        <strain evidence="1">T9AD</strain>
    </source>
</reference>
<organism evidence="1">
    <name type="scientific">Ectopseudomonas oleovorans</name>
    <name type="common">Pseudomonas oleovorans</name>
    <dbReference type="NCBI Taxonomy" id="301"/>
    <lineage>
        <taxon>Bacteria</taxon>
        <taxon>Pseudomonadati</taxon>
        <taxon>Pseudomonadota</taxon>
        <taxon>Gammaproteobacteria</taxon>
        <taxon>Pseudomonadales</taxon>
        <taxon>Pseudomonadaceae</taxon>
        <taxon>Ectopseudomonas</taxon>
    </lineage>
</organism>
<sequence>MRIFLVLLLCLGLATCASHVPQARILSPADASLAGQHSYELIDPQRSLEGEPPFPERYRQLPQLLRHGLSARGYHQSRPPQLRVYYWLAVQDSPLTFKVDTPAPTPLGPYQAMHRLRDETGVLRLRLTDRDGDILWEGVISTGLSPAHDSAELLERATQALTEQIPLATP</sequence>
<accession>A0A653B2W5</accession>
<dbReference type="EMBL" id="LR130779">
    <property type="protein sequence ID" value="VDN62706.1"/>
    <property type="molecule type" value="Genomic_DNA"/>
</dbReference>
<evidence type="ECO:0000313" key="1">
    <source>
        <dbReference type="EMBL" id="VDN62706.1"/>
    </source>
</evidence>
<proteinExistence type="predicted"/>
<protein>
    <submittedName>
        <fullName evidence="1">Uncharacterized protein</fullName>
    </submittedName>
</protein>
<gene>
    <name evidence="1" type="ORF">POT9AD_1726</name>
</gene>
<dbReference type="AlphaFoldDB" id="A0A653B2W5"/>
<name>A0A653B2W5_ECTOL</name>